<sequence>MHQDEETKEMLRDLLWLNATIATELIQITENTSAILRKAAPPETCIAEHAALRATALEIADRYKPGTMLRQHVAEHQ</sequence>
<dbReference type="EMBL" id="LGHE01000004">
    <property type="protein sequence ID" value="KUL05632.1"/>
    <property type="molecule type" value="Genomic_DNA"/>
</dbReference>
<evidence type="ECO:0000313" key="3">
    <source>
        <dbReference type="Proteomes" id="UP000054323"/>
    </source>
</evidence>
<protein>
    <submittedName>
        <fullName evidence="1">Uncharacterized protein</fullName>
    </submittedName>
</protein>
<dbReference type="PATRIC" id="fig|2198.3.peg.1769"/>
<reference evidence="1" key="1">
    <citation type="journal article" date="2015" name="MBio">
        <title>Genome-resolved metagenomic analysis reveals roles for candidate phyla and other microbial community members in biogeochemical transformations in oil reservoirs.</title>
        <authorList>
            <person name="Hu P."/>
            <person name="Tom L."/>
            <person name="Singh A."/>
            <person name="Thomas B.C."/>
            <person name="Baker B.J."/>
            <person name="Piceno Y.M."/>
            <person name="Andersen G.L."/>
            <person name="Banfield J.F."/>
        </authorList>
    </citation>
    <scope>NUCLEOTIDE SEQUENCE [LARGE SCALE GENOMIC DNA]</scope>
    <source>
        <strain evidence="1">62_101</strain>
        <strain evidence="2">63_41</strain>
    </source>
</reference>
<name>A0A101GS68_9EURY</name>
<accession>A0A101GS68</accession>
<evidence type="ECO:0000313" key="1">
    <source>
        <dbReference type="EMBL" id="KUK63683.1"/>
    </source>
</evidence>
<dbReference type="EMBL" id="LGGD01000011">
    <property type="protein sequence ID" value="KUK63683.1"/>
    <property type="molecule type" value="Genomic_DNA"/>
</dbReference>
<organism evidence="1 3">
    <name type="scientific">Methanoculleus marisnigri</name>
    <dbReference type="NCBI Taxonomy" id="2198"/>
    <lineage>
        <taxon>Archaea</taxon>
        <taxon>Methanobacteriati</taxon>
        <taxon>Methanobacteriota</taxon>
        <taxon>Stenosarchaea group</taxon>
        <taxon>Methanomicrobia</taxon>
        <taxon>Methanomicrobiales</taxon>
        <taxon>Methanomicrobiaceae</taxon>
        <taxon>Methanoculleus</taxon>
    </lineage>
</organism>
<evidence type="ECO:0000313" key="2">
    <source>
        <dbReference type="EMBL" id="KUL05632.1"/>
    </source>
</evidence>
<dbReference type="Proteomes" id="UP000054598">
    <property type="component" value="Unassembled WGS sequence"/>
</dbReference>
<dbReference type="AlphaFoldDB" id="A0A101GS68"/>
<gene>
    <name evidence="1" type="ORF">XD82_0173</name>
    <name evidence="2" type="ORF">XE10_0076</name>
</gene>
<proteinExistence type="predicted"/>
<evidence type="ECO:0000313" key="4">
    <source>
        <dbReference type="Proteomes" id="UP000054598"/>
    </source>
</evidence>
<reference evidence="3 4" key="2">
    <citation type="journal article" date="2015" name="MBio">
        <title>Genome-Resolved Metagenomic Analysis Reveals Roles for Candidate Phyla and Other Microbial Community Members in Biogeochemical Transformations in Oil Reservoirs.</title>
        <authorList>
            <person name="Hu P."/>
            <person name="Tom L."/>
            <person name="Singh A."/>
            <person name="Thomas B.C."/>
            <person name="Baker B.J."/>
            <person name="Piceno Y.M."/>
            <person name="Andersen G.L."/>
            <person name="Banfield J.F."/>
        </authorList>
    </citation>
    <scope>NUCLEOTIDE SEQUENCE [LARGE SCALE GENOMIC DNA]</scope>
</reference>
<dbReference type="Proteomes" id="UP000054323">
    <property type="component" value="Unassembled WGS sequence"/>
</dbReference>
<comment type="caution">
    <text evidence="1">The sequence shown here is derived from an EMBL/GenBank/DDBJ whole genome shotgun (WGS) entry which is preliminary data.</text>
</comment>